<dbReference type="PANTHER" id="PTHR30239:SF0">
    <property type="entry name" value="ACETOLACTATE SYNTHASE SMALL SUBUNIT 1, CHLOROPLASTIC"/>
    <property type="match status" value="1"/>
</dbReference>
<dbReference type="KEGG" id="orn:DV701_08965"/>
<comment type="similarity">
    <text evidence="3 8">Belongs to the acetolactate synthase small subunit family.</text>
</comment>
<dbReference type="PROSITE" id="PS51671">
    <property type="entry name" value="ACT"/>
    <property type="match status" value="1"/>
</dbReference>
<dbReference type="Gene3D" id="3.30.70.260">
    <property type="match status" value="1"/>
</dbReference>
<dbReference type="UniPathway" id="UPA00047">
    <property type="reaction ID" value="UER00055"/>
</dbReference>
<evidence type="ECO:0000256" key="5">
    <source>
        <dbReference type="ARBA" id="ARBA00022605"/>
    </source>
</evidence>
<feature type="domain" description="ACT" evidence="9">
    <location>
        <begin position="8"/>
        <end position="82"/>
    </location>
</feature>
<dbReference type="GO" id="GO:0009099">
    <property type="term" value="P:L-valine biosynthetic process"/>
    <property type="evidence" value="ECO:0007669"/>
    <property type="project" value="UniProtKB-UniRule"/>
</dbReference>
<dbReference type="AlphaFoldDB" id="A0A345NSK9"/>
<evidence type="ECO:0000313" key="10">
    <source>
        <dbReference type="EMBL" id="AXH98017.1"/>
    </source>
</evidence>
<dbReference type="GO" id="GO:0005829">
    <property type="term" value="C:cytosol"/>
    <property type="evidence" value="ECO:0007669"/>
    <property type="project" value="TreeGrafter"/>
</dbReference>
<dbReference type="InterPro" id="IPR039557">
    <property type="entry name" value="AHAS_ACT"/>
</dbReference>
<evidence type="ECO:0000256" key="8">
    <source>
        <dbReference type="RuleBase" id="RU368092"/>
    </source>
</evidence>
<dbReference type="UniPathway" id="UPA00049">
    <property type="reaction ID" value="UER00059"/>
</dbReference>
<sequence>MSDRTRHALSVLVENNPGVLARVSVLFARRNFNIDHLVVGPTEDAKVSRMTIVVNVSAEQLHKVTSQLDKLVEVIHIEELPGADAIRTQLWAINDHGPRPVGAMAAAVF</sequence>
<dbReference type="EMBL" id="CP031229">
    <property type="protein sequence ID" value="AXH98017.1"/>
    <property type="molecule type" value="Genomic_DNA"/>
</dbReference>
<comment type="catalytic activity">
    <reaction evidence="7 8">
        <text>2 pyruvate + H(+) = (2S)-2-acetolactate + CO2</text>
        <dbReference type="Rhea" id="RHEA:25249"/>
        <dbReference type="ChEBI" id="CHEBI:15361"/>
        <dbReference type="ChEBI" id="CHEBI:15378"/>
        <dbReference type="ChEBI" id="CHEBI:16526"/>
        <dbReference type="ChEBI" id="CHEBI:58476"/>
        <dbReference type="EC" id="2.2.1.6"/>
    </reaction>
</comment>
<keyword evidence="6 8" id="KW-0100">Branched-chain amino acid biosynthesis</keyword>
<evidence type="ECO:0000256" key="2">
    <source>
        <dbReference type="ARBA" id="ARBA00005025"/>
    </source>
</evidence>
<accession>A0A345NSK9</accession>
<keyword evidence="11" id="KW-1185">Reference proteome</keyword>
<organism evidence="10 11">
    <name type="scientific">Ornithinimicrobium avium</name>
    <dbReference type="NCBI Taxonomy" id="2283195"/>
    <lineage>
        <taxon>Bacteria</taxon>
        <taxon>Bacillati</taxon>
        <taxon>Actinomycetota</taxon>
        <taxon>Actinomycetes</taxon>
        <taxon>Micrococcales</taxon>
        <taxon>Ornithinimicrobiaceae</taxon>
        <taxon>Ornithinimicrobium</taxon>
    </lineage>
</organism>
<name>A0A345NSK9_9MICO</name>
<dbReference type="InterPro" id="IPR054480">
    <property type="entry name" value="AHAS_small-like_ACT"/>
</dbReference>
<evidence type="ECO:0000313" key="11">
    <source>
        <dbReference type="Proteomes" id="UP000253790"/>
    </source>
</evidence>
<evidence type="ECO:0000259" key="9">
    <source>
        <dbReference type="PROSITE" id="PS51671"/>
    </source>
</evidence>
<evidence type="ECO:0000256" key="4">
    <source>
        <dbReference type="ARBA" id="ARBA00011744"/>
    </source>
</evidence>
<dbReference type="GO" id="GO:1990610">
    <property type="term" value="F:acetolactate synthase regulator activity"/>
    <property type="evidence" value="ECO:0007669"/>
    <property type="project" value="UniProtKB-UniRule"/>
</dbReference>
<evidence type="ECO:0000256" key="3">
    <source>
        <dbReference type="ARBA" id="ARBA00006341"/>
    </source>
</evidence>
<dbReference type="InterPro" id="IPR002912">
    <property type="entry name" value="ACT_dom"/>
</dbReference>
<reference evidence="10 11" key="1">
    <citation type="submission" date="2018-07" db="EMBL/GenBank/DDBJ databases">
        <title>Complete genome sequencing of Ornithinimicrobium sp. AMA3305.</title>
        <authorList>
            <person name="Bae J.-W."/>
        </authorList>
    </citation>
    <scope>NUCLEOTIDE SEQUENCE [LARGE SCALE GENOMIC DNA]</scope>
    <source>
        <strain evidence="10 11">AMA3305</strain>
    </source>
</reference>
<proteinExistence type="inferred from homology"/>
<dbReference type="GO" id="GO:0003984">
    <property type="term" value="F:acetolactate synthase activity"/>
    <property type="evidence" value="ECO:0007669"/>
    <property type="project" value="UniProtKB-UniRule"/>
</dbReference>
<dbReference type="OrthoDB" id="9787365at2"/>
<dbReference type="SUPFAM" id="SSF55021">
    <property type="entry name" value="ACT-like"/>
    <property type="match status" value="1"/>
</dbReference>
<evidence type="ECO:0000256" key="7">
    <source>
        <dbReference type="ARBA" id="ARBA00048670"/>
    </source>
</evidence>
<comment type="subunit">
    <text evidence="4 8">Dimer of large and small chains.</text>
</comment>
<dbReference type="PANTHER" id="PTHR30239">
    <property type="entry name" value="ACETOLACTATE SYNTHASE SMALL SUBUNIT"/>
    <property type="match status" value="1"/>
</dbReference>
<dbReference type="CDD" id="cd04878">
    <property type="entry name" value="ACT_AHAS"/>
    <property type="match status" value="1"/>
</dbReference>
<evidence type="ECO:0000256" key="6">
    <source>
        <dbReference type="ARBA" id="ARBA00023304"/>
    </source>
</evidence>
<dbReference type="Proteomes" id="UP000253790">
    <property type="component" value="Chromosome"/>
</dbReference>
<protein>
    <recommendedName>
        <fullName evidence="8">Acetolactate synthase small subunit</fullName>
        <shortName evidence="8">AHAS</shortName>
        <shortName evidence="8">ALS</shortName>
        <ecNumber evidence="8">2.2.1.6</ecNumber>
    </recommendedName>
    <alternativeName>
        <fullName evidence="8">Acetohydroxy-acid synthase small subunit</fullName>
    </alternativeName>
</protein>
<comment type="pathway">
    <text evidence="2 8">Amino-acid biosynthesis; L-valine biosynthesis; L-valine from pyruvate: step 1/4.</text>
</comment>
<keyword evidence="5 8" id="KW-0028">Amino-acid biosynthesis</keyword>
<dbReference type="EC" id="2.2.1.6" evidence="8"/>
<dbReference type="GO" id="GO:0009097">
    <property type="term" value="P:isoleucine biosynthetic process"/>
    <property type="evidence" value="ECO:0007669"/>
    <property type="project" value="UniProtKB-UniRule"/>
</dbReference>
<dbReference type="InterPro" id="IPR004789">
    <property type="entry name" value="Acetalactate_synth_ssu"/>
</dbReference>
<comment type="pathway">
    <text evidence="1 8">Amino-acid biosynthesis; L-isoleucine biosynthesis; L-isoleucine from 2-oxobutanoate: step 1/4.</text>
</comment>
<gene>
    <name evidence="10" type="primary">ilvN</name>
    <name evidence="10" type="ORF">DV701_08965</name>
</gene>
<comment type="function">
    <text evidence="8">Catalyzes the conversion of 2 pyruvate molecules into acetolactate in the first common step of the biosynthetic pathway of the branched-amino acids such as leucine, isoleucine, and valine.</text>
</comment>
<keyword evidence="8 10" id="KW-0808">Transferase</keyword>
<dbReference type="InterPro" id="IPR045865">
    <property type="entry name" value="ACT-like_dom_sf"/>
</dbReference>
<evidence type="ECO:0000256" key="1">
    <source>
        <dbReference type="ARBA" id="ARBA00004974"/>
    </source>
</evidence>
<dbReference type="FunFam" id="3.30.70.260:FF:000001">
    <property type="entry name" value="Acetolactate synthase, small subunit"/>
    <property type="match status" value="1"/>
</dbReference>
<dbReference type="NCBIfam" id="TIGR00119">
    <property type="entry name" value="acolac_sm"/>
    <property type="match status" value="1"/>
</dbReference>
<dbReference type="Pfam" id="PF22629">
    <property type="entry name" value="ACT_AHAS_ss"/>
    <property type="match status" value="1"/>
</dbReference>